<keyword evidence="1" id="KW-0472">Membrane</keyword>
<accession>A0A212KZV1</accession>
<keyword evidence="1" id="KW-0998">Cell outer membrane</keyword>
<sequence length="791" mass="86496">MRKSVVSQASEPGTAARLLCGVAVTILVFLPAGALAQFVKDTSLTGMISSAKQPTSDEKMMIEADTVAYDMDADSVTATGRVVIYYLNHVVVADEVTVDRKSKRVTATGNVEITDPSGNVARGDRIDLDNDLANGVMEGLELITTERVAFTARNATRTNGDLTTFNDGTYLPCVDCNGVKGKKPIWQIKANRILHKQKDQTIVFENATFEFLGVPLAWVPVLSQPDPSVKNKTGLLMPSIKSSKKLGYSIKVPYYVSLDPSYGLTLTPTVYSRQGLLFSAEWRQRLEGGKYSITLSGIHQNDPEAYAGRSGDELWRGSVESSGSFKINENWSWGWNVAVASDTTFMKNYDLKSGNSDVAVNKVYLTGVRDRNRFDMAAYGFFVQQDDSLTSKLEQDRDLQEKQPYVGVIDHKVYAKDPVWGGEASLTTNFTTITRTRDDIYQIDSNGNGLFDPGEKTRVRAAAGTFDRLSIDAMWRRRMVDQTGGVMTPFLYFRGDAIFSDPHNSAVLPETSSGLLGRAMPAAGLEYSYPVAITSPVGNQIIEPIAQLIVRPDETEAAHISNEDSQSLVFDANSLFDYDKFSGYDRVEGGTRANVGLRYSGSFSHGFGVSGTLGQSFQLAGVNSFAEATRYDTGAYSGLESDVSDYVAGLSLSTKTGFLASSGVRLDRDSFAVNRFDGQVLGIGGPLTAALTYAYIRSQPDLGIDEDRSELQAATSLRLTENWRAFASSRYDLINDQFVRHALGVAYDSEEFSVSFSYSKDLTTTPNDQTFYLRAGFKTLGDLGTSFGIDN</sequence>
<dbReference type="PANTHER" id="PTHR30189">
    <property type="entry name" value="LPS-ASSEMBLY PROTEIN"/>
    <property type="match status" value="1"/>
</dbReference>
<dbReference type="HAMAP" id="MF_01411">
    <property type="entry name" value="LPS_assembly_LptD"/>
    <property type="match status" value="1"/>
</dbReference>
<dbReference type="GO" id="GO:1990351">
    <property type="term" value="C:transporter complex"/>
    <property type="evidence" value="ECO:0007669"/>
    <property type="project" value="TreeGrafter"/>
</dbReference>
<protein>
    <recommendedName>
        <fullName evidence="1">LPS-assembly protein LptD</fullName>
    </recommendedName>
</protein>
<dbReference type="PANTHER" id="PTHR30189:SF1">
    <property type="entry name" value="LPS-ASSEMBLY PROTEIN LPTD"/>
    <property type="match status" value="1"/>
</dbReference>
<keyword evidence="1" id="KW-0732">Signal</keyword>
<feature type="domain" description="LptD C-terminal" evidence="2">
    <location>
        <begin position="316"/>
        <end position="700"/>
    </location>
</feature>
<dbReference type="GO" id="GO:0009279">
    <property type="term" value="C:cell outer membrane"/>
    <property type="evidence" value="ECO:0007669"/>
    <property type="project" value="UniProtKB-SubCell"/>
</dbReference>
<dbReference type="RefSeq" id="WP_288195690.1">
    <property type="nucleotide sequence ID" value="NZ_LT608334.1"/>
</dbReference>
<comment type="caution">
    <text evidence="1">Lacks conserved residue(s) required for the propagation of feature annotation.</text>
</comment>
<dbReference type="InterPro" id="IPR020889">
    <property type="entry name" value="LipoPS_assembly_LptD"/>
</dbReference>
<evidence type="ECO:0000313" key="3">
    <source>
        <dbReference type="EMBL" id="SCM70844.1"/>
    </source>
</evidence>
<dbReference type="AlphaFoldDB" id="A0A212KZV1"/>
<comment type="subunit">
    <text evidence="1">Component of the lipopolysaccharide transport and assembly complex.</text>
</comment>
<comment type="subcellular location">
    <subcellularLocation>
        <location evidence="1">Cell outer membrane</location>
    </subcellularLocation>
</comment>
<gene>
    <name evidence="1" type="primary">lptD</name>
    <name evidence="3" type="ORF">KL86PLE_10298</name>
</gene>
<evidence type="ECO:0000259" key="2">
    <source>
        <dbReference type="Pfam" id="PF04453"/>
    </source>
</evidence>
<reference evidence="3" key="1">
    <citation type="submission" date="2016-08" db="EMBL/GenBank/DDBJ databases">
        <authorList>
            <person name="Seilhamer J.J."/>
        </authorList>
    </citation>
    <scope>NUCLEOTIDE SEQUENCE</scope>
    <source>
        <strain evidence="3">86</strain>
    </source>
</reference>
<dbReference type="GO" id="GO:0015920">
    <property type="term" value="P:lipopolysaccharide transport"/>
    <property type="evidence" value="ECO:0007669"/>
    <property type="project" value="InterPro"/>
</dbReference>
<dbReference type="InterPro" id="IPR007543">
    <property type="entry name" value="LptD_C"/>
</dbReference>
<evidence type="ECO:0000256" key="1">
    <source>
        <dbReference type="HAMAP-Rule" id="MF_01411"/>
    </source>
</evidence>
<comment type="similarity">
    <text evidence="1">Belongs to the LptD family.</text>
</comment>
<dbReference type="Gene3D" id="2.60.450.10">
    <property type="entry name" value="Lipopolysaccharide (LPS) transport protein A like domain"/>
    <property type="match status" value="1"/>
</dbReference>
<proteinExistence type="inferred from homology"/>
<comment type="function">
    <text evidence="1">Involved in the assembly of lipopolysaccharide (LPS) at the surface of the outer membrane.</text>
</comment>
<dbReference type="GO" id="GO:0043165">
    <property type="term" value="P:Gram-negative-bacterium-type cell outer membrane assembly"/>
    <property type="evidence" value="ECO:0007669"/>
    <property type="project" value="UniProtKB-UniRule"/>
</dbReference>
<feature type="domain" description="LptD C-terminal" evidence="2">
    <location>
        <begin position="702"/>
        <end position="761"/>
    </location>
</feature>
<dbReference type="EMBL" id="FMJD01000001">
    <property type="protein sequence ID" value="SCM70844.1"/>
    <property type="molecule type" value="Genomic_DNA"/>
</dbReference>
<organism evidence="3">
    <name type="scientific">uncultured Pleomorphomonas sp</name>
    <dbReference type="NCBI Taxonomy" id="442121"/>
    <lineage>
        <taxon>Bacteria</taxon>
        <taxon>Pseudomonadati</taxon>
        <taxon>Pseudomonadota</taxon>
        <taxon>Alphaproteobacteria</taxon>
        <taxon>Hyphomicrobiales</taxon>
        <taxon>Pleomorphomonadaceae</taxon>
        <taxon>Pleomorphomonas</taxon>
        <taxon>environmental samples</taxon>
    </lineage>
</organism>
<name>A0A212KZV1_9HYPH</name>
<dbReference type="InterPro" id="IPR050218">
    <property type="entry name" value="LptD"/>
</dbReference>
<dbReference type="Pfam" id="PF04453">
    <property type="entry name" value="LptD"/>
    <property type="match status" value="2"/>
</dbReference>